<evidence type="ECO:0000313" key="1">
    <source>
        <dbReference type="EMBL" id="MBP2452728.1"/>
    </source>
</evidence>
<accession>A0ABS4ZT80</accession>
<sequence>MLRAGELSTEYIQAAGLPDTMTVEIRKPGGERWGVDWVRYTVGHPHARPEPLDVPIPPTSTRSAMASSTVASRQDPHAYHAGMIRLGRSGVWSRNASIAAATSKGVVVYAMSFLYSTRLATASRLNPQTIDMRGLMNNSIPVSRVRAKAWWS</sequence>
<organism evidence="1 2">
    <name type="scientific">Mycolicibacterium lutetiense</name>
    <dbReference type="NCBI Taxonomy" id="1641992"/>
    <lineage>
        <taxon>Bacteria</taxon>
        <taxon>Bacillati</taxon>
        <taxon>Actinomycetota</taxon>
        <taxon>Actinomycetes</taxon>
        <taxon>Mycobacteriales</taxon>
        <taxon>Mycobacteriaceae</taxon>
        <taxon>Mycolicibacterium</taxon>
    </lineage>
</organism>
<evidence type="ECO:0000313" key="2">
    <source>
        <dbReference type="Proteomes" id="UP000694460"/>
    </source>
</evidence>
<reference evidence="1 2" key="1">
    <citation type="submission" date="2021-03" db="EMBL/GenBank/DDBJ databases">
        <title>Sequencing the genomes of 1000 actinobacteria strains.</title>
        <authorList>
            <person name="Klenk H.-P."/>
        </authorList>
    </citation>
    <scope>NUCLEOTIDE SEQUENCE [LARGE SCALE GENOMIC DNA]</scope>
    <source>
        <strain evidence="1 2">DSM 46713</strain>
    </source>
</reference>
<name>A0ABS4ZT80_9MYCO</name>
<protein>
    <submittedName>
        <fullName evidence="1">Uncharacterized protein</fullName>
    </submittedName>
</protein>
<proteinExistence type="predicted"/>
<keyword evidence="2" id="KW-1185">Reference proteome</keyword>
<comment type="caution">
    <text evidence="1">The sequence shown here is derived from an EMBL/GenBank/DDBJ whole genome shotgun (WGS) entry which is preliminary data.</text>
</comment>
<gene>
    <name evidence="1" type="ORF">JOF57_002641</name>
</gene>
<dbReference type="EMBL" id="JAGIOP010000002">
    <property type="protein sequence ID" value="MBP2452728.1"/>
    <property type="molecule type" value="Genomic_DNA"/>
</dbReference>
<dbReference type="Proteomes" id="UP000694460">
    <property type="component" value="Unassembled WGS sequence"/>
</dbReference>